<dbReference type="OrthoDB" id="1667110at2759"/>
<dbReference type="SUPFAM" id="SSF51197">
    <property type="entry name" value="Clavaminate synthase-like"/>
    <property type="match status" value="1"/>
</dbReference>
<dbReference type="EMBL" id="JACAZF010000006">
    <property type="protein sequence ID" value="KAF7301249.1"/>
    <property type="molecule type" value="Genomic_DNA"/>
</dbReference>
<comment type="subcellular location">
    <subcellularLocation>
        <location evidence="1">Nucleus</location>
    </subcellularLocation>
</comment>
<organism evidence="6 7">
    <name type="scientific">Mycena indigotica</name>
    <dbReference type="NCBI Taxonomy" id="2126181"/>
    <lineage>
        <taxon>Eukaryota</taxon>
        <taxon>Fungi</taxon>
        <taxon>Dikarya</taxon>
        <taxon>Basidiomycota</taxon>
        <taxon>Agaricomycotina</taxon>
        <taxon>Agaricomycetes</taxon>
        <taxon>Agaricomycetidae</taxon>
        <taxon>Agaricales</taxon>
        <taxon>Marasmiineae</taxon>
        <taxon>Mycenaceae</taxon>
        <taxon>Mycena</taxon>
    </lineage>
</organism>
<protein>
    <submittedName>
        <fullName evidence="6">Clavaminate synthase-like protein</fullName>
    </submittedName>
</protein>
<evidence type="ECO:0000313" key="7">
    <source>
        <dbReference type="Proteomes" id="UP000636479"/>
    </source>
</evidence>
<evidence type="ECO:0000256" key="1">
    <source>
        <dbReference type="ARBA" id="ARBA00004123"/>
    </source>
</evidence>
<dbReference type="Gene3D" id="2.60.120.650">
    <property type="entry name" value="Cupin"/>
    <property type="match status" value="1"/>
</dbReference>
<keyword evidence="7" id="KW-1185">Reference proteome</keyword>
<dbReference type="GO" id="GO:0032454">
    <property type="term" value="F:histone H3K9 demethylase activity"/>
    <property type="evidence" value="ECO:0007669"/>
    <property type="project" value="InterPro"/>
</dbReference>
<dbReference type="GO" id="GO:0006357">
    <property type="term" value="P:regulation of transcription by RNA polymerase II"/>
    <property type="evidence" value="ECO:0007669"/>
    <property type="project" value="TreeGrafter"/>
</dbReference>
<sequence>MERRPRREGSVSSLHHILNDTTDAPYPPPPQRTILPPIQTLDSPSPRLMPPASASTYTVSPFAQPHSPSMTPLAQARRHDSHDYGSPPEPIPYRRRDSPQLPHAQLQLGSRASVRNVQRQTASPGPYLEDQLTPISMPHKRPAADLEHADEPPRSRQKTGEEKTSSASGRRTGYTAKKRGDANMALLGAETMPRNMYRMVARAKSGHSEAPFDIIEVPTTSNLRREMQTSRCMSTRFKNKDIPRCISCTRRWAGDTCRFQHVRSIFWDDHGRVQGFAFTEQLSRKPAMVFPERWNKPLEMSHLKEAKITAAQGLLPTLREEMVHISHPGIIYRVRESEVRATCDTCLTSIFSGSWMCRSCGREACSDCFTQVKRLTSDQPHDKKEADDIDYLHQQKQHASPWFLSCAAKSDHGARNFSPVTRFLKSELEEAIQQMEDILPSVTCEPKWAGKAPLPKTYNDVPRHGGYCRGAPSPTSNDSEATLVPNTEPIPSYEIQRFTSAELTEEQFRNLWTLGEPLLVKDVGKNLKHPWTPEFLKAHFGSQPCVTIECQTEKTRNTTVGAFFDGFGKYDDRQEECWKIKDWPPTSEFKATCPDLYEDFSQAVPIPNYVRRDGVRNLGSHFPLNTIAPDLGPKMYNANANLDDSDAVKGSTRLHMDMADALNIMTYASRDPDGKEGCAAWDLFRAEDSDKLREFLGASLGKIDHLGPDPIHGQQIYLTDSMRRKLHQDFGVQSYRVYQRAGEAIFIPAGCAHQVRNLSDCIKIAIDFVSPENIARCEKLTREFRQVNTAKCWKEDVLQLRTMMWFAWLSCKNQESMRRV</sequence>
<evidence type="ECO:0000256" key="4">
    <source>
        <dbReference type="SAM" id="MobiDB-lite"/>
    </source>
</evidence>
<keyword evidence="3" id="KW-0539">Nucleus</keyword>
<evidence type="ECO:0000313" key="6">
    <source>
        <dbReference type="EMBL" id="KAF7301249.1"/>
    </source>
</evidence>
<proteinExistence type="predicted"/>
<dbReference type="GO" id="GO:0031490">
    <property type="term" value="F:chromatin DNA binding"/>
    <property type="evidence" value="ECO:0007669"/>
    <property type="project" value="TreeGrafter"/>
</dbReference>
<evidence type="ECO:0000256" key="2">
    <source>
        <dbReference type="ARBA" id="ARBA00022723"/>
    </source>
</evidence>
<dbReference type="AlphaFoldDB" id="A0A8H6SKY7"/>
<dbReference type="GO" id="GO:0000118">
    <property type="term" value="C:histone deacetylase complex"/>
    <property type="evidence" value="ECO:0007669"/>
    <property type="project" value="TreeGrafter"/>
</dbReference>
<dbReference type="RefSeq" id="XP_037219249.1">
    <property type="nucleotide sequence ID" value="XM_037363605.1"/>
</dbReference>
<dbReference type="GO" id="GO:0046872">
    <property type="term" value="F:metal ion binding"/>
    <property type="evidence" value="ECO:0007669"/>
    <property type="project" value="UniProtKB-KW"/>
</dbReference>
<feature type="compositionally biased region" description="Basic and acidic residues" evidence="4">
    <location>
        <begin position="142"/>
        <end position="164"/>
    </location>
</feature>
<gene>
    <name evidence="6" type="ORF">MIND_00689700</name>
</gene>
<reference evidence="6" key="1">
    <citation type="submission" date="2020-05" db="EMBL/GenBank/DDBJ databases">
        <title>Mycena genomes resolve the evolution of fungal bioluminescence.</title>
        <authorList>
            <person name="Tsai I.J."/>
        </authorList>
    </citation>
    <scope>NUCLEOTIDE SEQUENCE</scope>
    <source>
        <strain evidence="6">171206Taipei</strain>
    </source>
</reference>
<dbReference type="Proteomes" id="UP000636479">
    <property type="component" value="Unassembled WGS sequence"/>
</dbReference>
<dbReference type="Pfam" id="PF02373">
    <property type="entry name" value="JmjC"/>
    <property type="match status" value="1"/>
</dbReference>
<dbReference type="PROSITE" id="PS51184">
    <property type="entry name" value="JMJC"/>
    <property type="match status" value="1"/>
</dbReference>
<accession>A0A8H6SKY7</accession>
<dbReference type="InterPro" id="IPR003347">
    <property type="entry name" value="JmjC_dom"/>
</dbReference>
<dbReference type="PANTHER" id="PTHR12549">
    <property type="entry name" value="JMJC DOMAIN-CONTAINING HISTONE DEMETHYLATION PROTEIN"/>
    <property type="match status" value="1"/>
</dbReference>
<dbReference type="GeneID" id="59346121"/>
<feature type="domain" description="JmjC" evidence="5">
    <location>
        <begin position="611"/>
        <end position="785"/>
    </location>
</feature>
<dbReference type="SMART" id="SM00558">
    <property type="entry name" value="JmjC"/>
    <property type="match status" value="1"/>
</dbReference>
<name>A0A8H6SKY7_9AGAR</name>
<feature type="compositionally biased region" description="Polar residues" evidence="4">
    <location>
        <begin position="53"/>
        <end position="72"/>
    </location>
</feature>
<evidence type="ECO:0000256" key="3">
    <source>
        <dbReference type="ARBA" id="ARBA00023242"/>
    </source>
</evidence>
<dbReference type="GO" id="GO:0003712">
    <property type="term" value="F:transcription coregulator activity"/>
    <property type="evidence" value="ECO:0007669"/>
    <property type="project" value="TreeGrafter"/>
</dbReference>
<feature type="compositionally biased region" description="Polar residues" evidence="4">
    <location>
        <begin position="107"/>
        <end position="123"/>
    </location>
</feature>
<dbReference type="InterPro" id="IPR045109">
    <property type="entry name" value="LSDs-like"/>
</dbReference>
<keyword evidence="2" id="KW-0479">Metal-binding</keyword>
<dbReference type="PANTHER" id="PTHR12549:SF38">
    <property type="entry name" value="JMJC DOMAIN-CONTAINING HISTONE DEMETHYLASE 2, ISOFORM A"/>
    <property type="match status" value="1"/>
</dbReference>
<evidence type="ECO:0000259" key="5">
    <source>
        <dbReference type="PROSITE" id="PS51184"/>
    </source>
</evidence>
<dbReference type="GO" id="GO:0000785">
    <property type="term" value="C:chromatin"/>
    <property type="evidence" value="ECO:0007669"/>
    <property type="project" value="TreeGrafter"/>
</dbReference>
<comment type="caution">
    <text evidence="6">The sequence shown here is derived from an EMBL/GenBank/DDBJ whole genome shotgun (WGS) entry which is preliminary data.</text>
</comment>
<feature type="region of interest" description="Disordered" evidence="4">
    <location>
        <begin position="1"/>
        <end position="176"/>
    </location>
</feature>